<dbReference type="InterPro" id="IPR003915">
    <property type="entry name" value="PKD_2"/>
</dbReference>
<evidence type="ECO:0000256" key="2">
    <source>
        <dbReference type="ARBA" id="ARBA00004651"/>
    </source>
</evidence>
<dbReference type="Pfam" id="PF00801">
    <property type="entry name" value="PKD"/>
    <property type="match status" value="1"/>
</dbReference>
<dbReference type="GO" id="GO:0050982">
    <property type="term" value="P:detection of mechanical stimulus"/>
    <property type="evidence" value="ECO:0007669"/>
    <property type="project" value="TreeGrafter"/>
</dbReference>
<evidence type="ECO:0000259" key="14">
    <source>
        <dbReference type="PROSITE" id="PS50095"/>
    </source>
</evidence>
<dbReference type="Pfam" id="PF20519">
    <property type="entry name" value="Polycystin_dom"/>
    <property type="match status" value="1"/>
</dbReference>
<dbReference type="PRINTS" id="PR01433">
    <property type="entry name" value="POLYCYSTIN2"/>
</dbReference>
<keyword evidence="11" id="KW-0966">Cell projection</keyword>
<dbReference type="InterPro" id="IPR036392">
    <property type="entry name" value="PLAT/LH2_dom_sf"/>
</dbReference>
<keyword evidence="9 13" id="KW-0472">Membrane</keyword>
<dbReference type="SUPFAM" id="SSF49299">
    <property type="entry name" value="PKD domain"/>
    <property type="match status" value="1"/>
</dbReference>
<feature type="transmembrane region" description="Helical" evidence="13">
    <location>
        <begin position="3139"/>
        <end position="3161"/>
    </location>
</feature>
<name>A0AAD9JE63_9ANNE</name>
<dbReference type="InterPro" id="IPR013783">
    <property type="entry name" value="Ig-like_fold"/>
</dbReference>
<dbReference type="GO" id="GO:0005509">
    <property type="term" value="F:calcium ion binding"/>
    <property type="evidence" value="ECO:0007669"/>
    <property type="project" value="InterPro"/>
</dbReference>
<gene>
    <name evidence="15" type="ORF">LSH36_361g06024</name>
</gene>
<comment type="subcellular location">
    <subcellularLocation>
        <location evidence="2">Cell membrane</location>
        <topology evidence="2">Multi-pass membrane protein</topology>
    </subcellularLocation>
    <subcellularLocation>
        <location evidence="1">Cell projection</location>
        <location evidence="1">Cilium</location>
    </subcellularLocation>
</comment>
<accession>A0AAD9JE63</accession>
<dbReference type="Proteomes" id="UP001208570">
    <property type="component" value="Unassembled WGS sequence"/>
</dbReference>
<dbReference type="InterPro" id="IPR002859">
    <property type="entry name" value="PKD/REJ-like"/>
</dbReference>
<dbReference type="InterPro" id="IPR000601">
    <property type="entry name" value="PKD_dom"/>
</dbReference>
<feature type="transmembrane region" description="Helical" evidence="13">
    <location>
        <begin position="3197"/>
        <end position="3219"/>
    </location>
</feature>
<feature type="transmembrane region" description="Helical" evidence="13">
    <location>
        <begin position="3009"/>
        <end position="3027"/>
    </location>
</feature>
<evidence type="ECO:0000256" key="1">
    <source>
        <dbReference type="ARBA" id="ARBA00004138"/>
    </source>
</evidence>
<dbReference type="GO" id="GO:0005262">
    <property type="term" value="F:calcium channel activity"/>
    <property type="evidence" value="ECO:0007669"/>
    <property type="project" value="TreeGrafter"/>
</dbReference>
<keyword evidence="6" id="KW-0732">Signal</keyword>
<feature type="transmembrane region" description="Helical" evidence="13">
    <location>
        <begin position="3090"/>
        <end position="3109"/>
    </location>
</feature>
<evidence type="ECO:0000256" key="12">
    <source>
        <dbReference type="PROSITE-ProRule" id="PRU00152"/>
    </source>
</evidence>
<dbReference type="PANTHER" id="PTHR10877">
    <property type="entry name" value="POLYCYSTIN FAMILY MEMBER"/>
    <property type="match status" value="1"/>
</dbReference>
<sequence>MRTPLDTSLIPPAHLGLKTTFLVRTSRMNILLAWRRAFNPIKTDVLYLEERYFMSHSVNIELNLKMEGSWLQLQISIVMMSLLGIHCSPRDCPIVHSSELLVSADQCDCSLGEASTCIALNTVVYVNFTHVHHITGMELKFGETVNGAQFDVMYYNGETWVSASLANNVTGNLLRVMLPYLLTTVSLQINISGIEDGICSSLKIKACRSKGCHVSLEAFASSDGIKGGSIRLNNNLLYKPTIYTNAMILMTVDTTPRMCTNMTPVIFHTNLEPNASSDMINYINNVTDGMWIIGISCGSVSTYLSPAYEYFSEVLGVDLSILASDGKITFIARKGDPFAAEQREYIGVRKNIFMEADLSIGHGLHSSALGMYSYHVSLSQISVPYPSSPRFLVRPYSFYSSPFYDIWSPEPAITIVTLIVVNLGIEHLVTGLYVIPEISAHIRTDLIQISFSNDGHIWSNEHHWDGTVKDYTPAPNGVEPYIIPLTKPGKGRFVGITVMKNGIRNALAFEIYGFPLVQLQLDELTVSDIRLSEWADIPKYGTLVVPNIGADITGNINIESSTSAMTVNGINTSAELLNDKKKLPFKLFFDNKRSWANADKMAWSEIGKIGSPENYEETNFMIGLMEANGITSLMLIDGIQRDSNYEYTNGSGIISFIPWVRKREAGKYLMLNSQISGVQGSFYTSAMCMCETPAAVTESESDLNWDYLHHTSINDPDALQMTSLSGVEYCLDVVFTGSMKITGITTHGNLKKYHIIYEDVYGELRFFKDKTGKKRLTKDHAFAVRVDLWSPERGYMYAEYDRILLSDNDDVILNKLRSNSTPQAIPISASDVYEMDSLVVQNTDNCGLKFSNAWLTENSTYTSCTRPLFTVKDIDILWPLEKPNSFVSVNKMVLRIRPHPEMENIARNKPTEQSSCVSNDTDSMVAVDGNLTIDYSVMIGSTYARSNSIFTTEYITCSYRTGDRIDGDQAIIQCKKPINGQYVVIQKLDDEPLKLCEVEVYAEDEPTQLEEYCLWNNDCITPNSECALLDSTKWAPENGMVCRCQPNYVHFGDKCMPVVDLSVIMTEVVLLESTKVVRNQTTWADVTFNITNGISSAIPEAQYPNTNFNITFGYININSLIANQSTSNHLITLTINEIDLNLNRSVDKNQTISVTVNEEKSNFGVIFQNDVSSSNSEELYQRGLGKASGCSLLFSVKFDVNITSCEQLSYICVAISDLPFASWRDVDTTNNMMCVDIKEHIICRPAVNSDDRLDFTLISLPLDENQVGLSSGETISITVEFMGYVPKEVCQMFTELCIEVNPSQQSSYSSPSSFTGNRLCHNATEYVICFVPPIEGVTFNSSEWRVLNGSTVDLTVAWTMGIEVEYNISELTPKTGFVFDWNWQLQSKTLSLGPESVVAKYMCTEAVNVTLQLVMWNDVRTFTQTVTITVEPDLALVAALSLTYVPGATPLDVILNILPATDNTEVIFQCKVDYDDGKTNIEESRLKTMALALTHTYLTDLPDALFSAFCSNHFTNISIEENIILRQEIRGLAIIPISEYNRVQSTVNFNISIKNGSHVRYMVNFGDGIVNNFTDVDRLSYISPYQVRHIYKQYGNYTIRILAWNEHFSENLSYPITIHWMCNMPQIVVGSKHTNITSPLQIRKSKNLIIKPEIFINCTSSAIYNTSWTISTLNGEALFTFYDKESLVLKPKTLDYGVYEIKFFVSMYSSLTLPVTDEKVSTLTMYIEITRSPLKVSIEHDQEYGCKFNSSYTIEAETVSYDPDLDYIEDKSGMTFRWFCRRMDEDFQYLANAQVSIKPYSPTPGTIKHPYLGYGGCFGEGPGIIASSGGSYSFNTVDMIGMTKYVFRVEVFKDVRWGFFEQQFYVGPTDPPVGSILCLQNCKTKTSIYTTKIMKVVCEENCGPGPDSLNIVWELYHIVDDNVKVEIRDLVNKTTTGITTPKLFLDLSTLIQGQWYKVVALSSTIGSPNTTLSVTFLLNKLASSGTCTIEPNTGTATETKFVASCEGWKEWMPLVPGGTLRYEYRVKVTGSGMVFLFYYGTNSTSMPVNLPLGRTEYNMTNIIEFAIIDGINDPVIVERNVTVIPRKEDFFETSLVLLSALSDPESLLSPGNETGNFIAALSYLYSVSSLINVPLLEMGNVTSYNETVLVQLKMMKIKIRNDILSILQNIPVDCPGSLNQINAVLRSTISVKDELDVDCLALSMSTANLLTSSFLTFIANNSLGVDTINYAHVPSFYFDTATLLLGKRDTSKMNGTQIVTEQGQLKYPEKMFIADDNGCVAQKVLFMGFNPYIWGNQQHQTKVGSGVLSLDVTACNRTKGTTGKTRTKRFISADDSKENLLEVELKVTESQPECTNRTVRSKEQIIYHVVSSSKQAKALKVLIEVTENSSHSIDVYLGYGSKPTITHYDLKSSLRIPENGYSNGSRFLQFISAESLTNNATGDPMDVYVGLIPTGSTCDDTVCDDVLLEYCILLEFISCQMWNDEISDWITNDCKWQCLPLIDNYPHDQFRYELHVLTGLKKNASCGSDVNFILYGSENDTGIRKMSDGVRENFIRGSISSFTMLTPWSLGEPVVMKIWHNNSGKRRMSSWFLSKIVVIDIQTKKWYLFTCNTWLGGNNPTEGIFTVDTESYNNRNVLQNNITRQLFDDHIWLSVVYRMTKSTFTRVQRLSCCLVVLFLTMVMNAMWYKSGEGGSSSSVIHIGPISFSLQELYTSIVSSLIIIPPIVLITTLFAKSLPPKNEREARELILEKEKKGLPHWCQYIAWFLTVLAIAVGAFFTILYSFQFGGEKSRKWLIAFLLGFFESVFLIQPTKVMVVAMLLSFIMKRDSDIAQFQDELGMQEKPSTETILVNSKRCPGNLPHITSKMLCSTSYSIATEEKMSFSPGWDSFSNNTDVVSIGNSFRYKTSKELNGSTFWGTRHHYSGGGYVANLGNTKLEASTLIANLKKYKWIDDYTAAIFVEFSTYNANTGLFNLVMLVLEFVGGGGVVPQANIDSVQLYRYNGANGVFSLLTEISCLIFITVITAMEIRRLVHEKAHYFSCGWNWIQFITILFFLIAMSMYAIRSVMTQRLITIMMNNRESVTNFQAITLYNGYFLLFLGGVSFFVHIQLLHVLRYVQSIALLTSALTSCMKDMLGLGYATALLLFSFTATMAICFQQVEGYETFYMAFGSSLSSMMQKFDFYKVTEATGLPGGAFLLIFVTTMKILVINFLISLLNETLSAMKIEREMWAKDTEVMDHLKHMIMSMITGEESKGQPAYASNKEDVKCETDAYYGPPRTAITADLVDYFLNFEEEEFKSDDSSDDFLPLHDNVSYSSDTYSDIGLQNVVIIVNDSDMENAKRLVDAFCQLFDNK</sequence>
<feature type="transmembrane region" description="Helical" evidence="13">
    <location>
        <begin position="2795"/>
        <end position="2822"/>
    </location>
</feature>
<evidence type="ECO:0000313" key="16">
    <source>
        <dbReference type="Proteomes" id="UP001208570"/>
    </source>
</evidence>
<evidence type="ECO:0000256" key="13">
    <source>
        <dbReference type="SAM" id="Phobius"/>
    </source>
</evidence>
<keyword evidence="8" id="KW-0969">Cilium</keyword>
<dbReference type="Gene3D" id="2.60.60.20">
    <property type="entry name" value="PLAT/LH2 domain"/>
    <property type="match status" value="1"/>
</dbReference>
<dbReference type="Gene3D" id="2.60.40.10">
    <property type="entry name" value="Immunoglobulins"/>
    <property type="match status" value="1"/>
</dbReference>
<dbReference type="Gene3D" id="2.60.120.260">
    <property type="entry name" value="Galactose-binding domain-like"/>
    <property type="match status" value="1"/>
</dbReference>
<keyword evidence="4" id="KW-1003">Cell membrane</keyword>
<dbReference type="Pfam" id="PF01477">
    <property type="entry name" value="PLAT"/>
    <property type="match status" value="1"/>
</dbReference>
<evidence type="ECO:0000256" key="7">
    <source>
        <dbReference type="ARBA" id="ARBA00022989"/>
    </source>
</evidence>
<evidence type="ECO:0000256" key="10">
    <source>
        <dbReference type="ARBA" id="ARBA00023180"/>
    </source>
</evidence>
<dbReference type="PANTHER" id="PTHR10877:SF194">
    <property type="entry name" value="LOCATION OF VULVA DEFECTIVE 1"/>
    <property type="match status" value="1"/>
</dbReference>
<evidence type="ECO:0000256" key="11">
    <source>
        <dbReference type="ARBA" id="ARBA00023273"/>
    </source>
</evidence>
<dbReference type="InterPro" id="IPR013122">
    <property type="entry name" value="PKD1_2_channel"/>
</dbReference>
<keyword evidence="10" id="KW-0325">Glycoprotein</keyword>
<dbReference type="SMART" id="SM00308">
    <property type="entry name" value="LH2"/>
    <property type="match status" value="1"/>
</dbReference>
<organism evidence="15 16">
    <name type="scientific">Paralvinella palmiformis</name>
    <dbReference type="NCBI Taxonomy" id="53620"/>
    <lineage>
        <taxon>Eukaryota</taxon>
        <taxon>Metazoa</taxon>
        <taxon>Spiralia</taxon>
        <taxon>Lophotrochozoa</taxon>
        <taxon>Annelida</taxon>
        <taxon>Polychaeta</taxon>
        <taxon>Sedentaria</taxon>
        <taxon>Canalipalpata</taxon>
        <taxon>Terebellida</taxon>
        <taxon>Terebelliformia</taxon>
        <taxon>Alvinellidae</taxon>
        <taxon>Paralvinella</taxon>
    </lineage>
</organism>
<evidence type="ECO:0000256" key="8">
    <source>
        <dbReference type="ARBA" id="ARBA00023069"/>
    </source>
</evidence>
<feature type="transmembrane region" description="Helical" evidence="13">
    <location>
        <begin position="2712"/>
        <end position="2734"/>
    </location>
</feature>
<dbReference type="InterPro" id="IPR051223">
    <property type="entry name" value="Polycystin"/>
</dbReference>
<dbReference type="GO" id="GO:0005929">
    <property type="term" value="C:cilium"/>
    <property type="evidence" value="ECO:0007669"/>
    <property type="project" value="UniProtKB-SubCell"/>
</dbReference>
<comment type="similarity">
    <text evidence="3">Belongs to the polycystin family.</text>
</comment>
<dbReference type="InterPro" id="IPR039477">
    <property type="entry name" value="ILEI/PANDER_dom"/>
</dbReference>
<dbReference type="InterPro" id="IPR046791">
    <property type="entry name" value="Polycystin_dom"/>
</dbReference>
<reference evidence="15" key="1">
    <citation type="journal article" date="2023" name="Mol. Biol. Evol.">
        <title>Third-Generation Sequencing Reveals the Adaptive Role of the Epigenome in Three Deep-Sea Polychaetes.</title>
        <authorList>
            <person name="Perez M."/>
            <person name="Aroh O."/>
            <person name="Sun Y."/>
            <person name="Lan Y."/>
            <person name="Juniper S.K."/>
            <person name="Young C.R."/>
            <person name="Angers B."/>
            <person name="Qian P.Y."/>
        </authorList>
    </citation>
    <scope>NUCLEOTIDE SEQUENCE</scope>
    <source>
        <strain evidence="15">P08H-3</strain>
    </source>
</reference>
<feature type="transmembrane region" description="Helical" evidence="13">
    <location>
        <begin position="3047"/>
        <end position="3069"/>
    </location>
</feature>
<evidence type="ECO:0000256" key="4">
    <source>
        <dbReference type="ARBA" id="ARBA00022475"/>
    </source>
</evidence>
<dbReference type="GO" id="GO:0005886">
    <property type="term" value="C:plasma membrane"/>
    <property type="evidence" value="ECO:0007669"/>
    <property type="project" value="UniProtKB-SubCell"/>
</dbReference>
<comment type="caution">
    <text evidence="12">Lacks conserved residue(s) required for the propagation of feature annotation.</text>
</comment>
<dbReference type="InterPro" id="IPR008979">
    <property type="entry name" value="Galactose-bd-like_sf"/>
</dbReference>
<evidence type="ECO:0000256" key="3">
    <source>
        <dbReference type="ARBA" id="ARBA00007200"/>
    </source>
</evidence>
<dbReference type="Pfam" id="PF08016">
    <property type="entry name" value="PKD_channel"/>
    <property type="match status" value="1"/>
</dbReference>
<protein>
    <recommendedName>
        <fullName evidence="14">PLAT domain-containing protein</fullName>
    </recommendedName>
</protein>
<proteinExistence type="inferred from homology"/>
<evidence type="ECO:0000256" key="6">
    <source>
        <dbReference type="ARBA" id="ARBA00022729"/>
    </source>
</evidence>
<dbReference type="CDD" id="cd00146">
    <property type="entry name" value="PKD"/>
    <property type="match status" value="1"/>
</dbReference>
<evidence type="ECO:0000256" key="9">
    <source>
        <dbReference type="ARBA" id="ARBA00023136"/>
    </source>
</evidence>
<keyword evidence="16" id="KW-1185">Reference proteome</keyword>
<dbReference type="PROSITE" id="PS50095">
    <property type="entry name" value="PLAT"/>
    <property type="match status" value="1"/>
</dbReference>
<dbReference type="Pfam" id="PF02010">
    <property type="entry name" value="REJ"/>
    <property type="match status" value="1"/>
</dbReference>
<dbReference type="EMBL" id="JAODUP010000361">
    <property type="protein sequence ID" value="KAK2151512.1"/>
    <property type="molecule type" value="Genomic_DNA"/>
</dbReference>
<evidence type="ECO:0000256" key="5">
    <source>
        <dbReference type="ARBA" id="ARBA00022692"/>
    </source>
</evidence>
<dbReference type="SUPFAM" id="SSF49785">
    <property type="entry name" value="Galactose-binding domain-like"/>
    <property type="match status" value="2"/>
</dbReference>
<keyword evidence="7 13" id="KW-1133">Transmembrane helix</keyword>
<keyword evidence="5 13" id="KW-0812">Transmembrane</keyword>
<comment type="caution">
    <text evidence="15">The sequence shown here is derived from an EMBL/GenBank/DDBJ whole genome shotgun (WGS) entry which is preliminary data.</text>
</comment>
<feature type="domain" description="PLAT" evidence="14">
    <location>
        <begin position="2510"/>
        <end position="2629"/>
    </location>
</feature>
<dbReference type="Pfam" id="PF15711">
    <property type="entry name" value="ILEI"/>
    <property type="match status" value="1"/>
</dbReference>
<evidence type="ECO:0000313" key="15">
    <source>
        <dbReference type="EMBL" id="KAK2151512.1"/>
    </source>
</evidence>
<dbReference type="SUPFAM" id="SSF49723">
    <property type="entry name" value="Lipase/lipooxygenase domain (PLAT/LH2 domain)"/>
    <property type="match status" value="1"/>
</dbReference>
<dbReference type="InterPro" id="IPR001024">
    <property type="entry name" value="PLAT/LH2_dom"/>
</dbReference>
<feature type="transmembrane region" description="Helical" evidence="13">
    <location>
        <begin position="2763"/>
        <end position="2783"/>
    </location>
</feature>
<dbReference type="InterPro" id="IPR035986">
    <property type="entry name" value="PKD_dom_sf"/>
</dbReference>